<evidence type="ECO:0000256" key="5">
    <source>
        <dbReference type="ARBA" id="ARBA00022741"/>
    </source>
</evidence>
<dbReference type="PANTHER" id="PTHR43711">
    <property type="entry name" value="TWO-COMPONENT HISTIDINE KINASE"/>
    <property type="match status" value="1"/>
</dbReference>
<feature type="domain" description="PAC" evidence="11">
    <location>
        <begin position="295"/>
        <end position="347"/>
    </location>
</feature>
<evidence type="ECO:0000256" key="2">
    <source>
        <dbReference type="ARBA" id="ARBA00012438"/>
    </source>
</evidence>
<dbReference type="PRINTS" id="PR00344">
    <property type="entry name" value="BCTRLSENSOR"/>
</dbReference>
<dbReference type="CDD" id="cd00075">
    <property type="entry name" value="HATPase"/>
    <property type="match status" value="1"/>
</dbReference>
<dbReference type="Pfam" id="PF00512">
    <property type="entry name" value="HisKA"/>
    <property type="match status" value="1"/>
</dbReference>
<dbReference type="Proteomes" id="UP000078447">
    <property type="component" value="Unassembled WGS sequence"/>
</dbReference>
<dbReference type="SUPFAM" id="SSF55874">
    <property type="entry name" value="ATPase domain of HSP90 chaperone/DNA topoisomerase II/histidine kinase"/>
    <property type="match status" value="1"/>
</dbReference>
<dbReference type="InterPro" id="IPR003594">
    <property type="entry name" value="HATPase_dom"/>
</dbReference>
<dbReference type="GO" id="GO:0016301">
    <property type="term" value="F:kinase activity"/>
    <property type="evidence" value="ECO:0007669"/>
    <property type="project" value="UniProtKB-KW"/>
</dbReference>
<evidence type="ECO:0000256" key="6">
    <source>
        <dbReference type="ARBA" id="ARBA00022777"/>
    </source>
</evidence>
<evidence type="ECO:0000256" key="8">
    <source>
        <dbReference type="ARBA" id="ARBA00023012"/>
    </source>
</evidence>
<organism evidence="12 13">
    <name type="scientific">Exiguobacterium undae</name>
    <dbReference type="NCBI Taxonomy" id="169177"/>
    <lineage>
        <taxon>Bacteria</taxon>
        <taxon>Bacillati</taxon>
        <taxon>Bacillota</taxon>
        <taxon>Bacilli</taxon>
        <taxon>Bacillales</taxon>
        <taxon>Bacillales Family XII. Incertae Sedis</taxon>
        <taxon>Exiguobacterium</taxon>
    </lineage>
</organism>
<evidence type="ECO:0000313" key="12">
    <source>
        <dbReference type="EMBL" id="OAN12867.1"/>
    </source>
</evidence>
<dbReference type="InterPro" id="IPR000700">
    <property type="entry name" value="PAS-assoc_C"/>
</dbReference>
<dbReference type="InterPro" id="IPR004358">
    <property type="entry name" value="Sig_transdc_His_kin-like_C"/>
</dbReference>
<dbReference type="NCBIfam" id="TIGR00229">
    <property type="entry name" value="sensory_box"/>
    <property type="match status" value="1"/>
</dbReference>
<dbReference type="RefSeq" id="WP_028105464.1">
    <property type="nucleotide sequence ID" value="NZ_LVVL01000012.1"/>
</dbReference>
<dbReference type="InterPro" id="IPR036890">
    <property type="entry name" value="HATPase_C_sf"/>
</dbReference>
<dbReference type="PROSITE" id="PS50113">
    <property type="entry name" value="PAC"/>
    <property type="match status" value="1"/>
</dbReference>
<keyword evidence="4" id="KW-0808">Transferase</keyword>
<evidence type="ECO:0000256" key="4">
    <source>
        <dbReference type="ARBA" id="ARBA00022679"/>
    </source>
</evidence>
<evidence type="ECO:0000313" key="13">
    <source>
        <dbReference type="Proteomes" id="UP000078447"/>
    </source>
</evidence>
<dbReference type="CDD" id="cd00130">
    <property type="entry name" value="PAS"/>
    <property type="match status" value="2"/>
</dbReference>
<reference evidence="12 13" key="1">
    <citation type="submission" date="2016-03" db="EMBL/GenBank/DDBJ databases">
        <authorList>
            <person name="Cho S.-Y."/>
            <person name="Lim S."/>
            <person name="Kim H."/>
            <person name="Soh E.H."/>
            <person name="Moon J.S."/>
        </authorList>
    </citation>
    <scope>NUCLEOTIDE SEQUENCE [LARGE SCALE GENOMIC DNA]</scope>
    <source>
        <strain evidence="12 13">KCTC 3810</strain>
    </source>
</reference>
<dbReference type="SMART" id="SM00388">
    <property type="entry name" value="HisKA"/>
    <property type="match status" value="1"/>
</dbReference>
<dbReference type="Gene3D" id="3.30.450.20">
    <property type="entry name" value="PAS domain"/>
    <property type="match status" value="3"/>
</dbReference>
<dbReference type="PROSITE" id="PS50109">
    <property type="entry name" value="HIS_KIN"/>
    <property type="match status" value="1"/>
</dbReference>
<dbReference type="InterPro" id="IPR050736">
    <property type="entry name" value="Sensor_HK_Regulatory"/>
</dbReference>
<protein>
    <recommendedName>
        <fullName evidence="2">histidine kinase</fullName>
        <ecNumber evidence="2">2.7.13.3</ecNumber>
    </recommendedName>
</protein>
<keyword evidence="5" id="KW-0547">Nucleotide-binding</keyword>
<dbReference type="EC" id="2.7.13.3" evidence="2"/>
<comment type="caution">
    <text evidence="12">The sequence shown here is derived from an EMBL/GenBank/DDBJ whole genome shotgun (WGS) entry which is preliminary data.</text>
</comment>
<proteinExistence type="predicted"/>
<evidence type="ECO:0000256" key="7">
    <source>
        <dbReference type="ARBA" id="ARBA00022840"/>
    </source>
</evidence>
<keyword evidence="8" id="KW-0902">Two-component regulatory system</keyword>
<dbReference type="EMBL" id="LVVL01000012">
    <property type="protein sequence ID" value="OAN12867.1"/>
    <property type="molecule type" value="Genomic_DNA"/>
</dbReference>
<dbReference type="SUPFAM" id="SSF47384">
    <property type="entry name" value="Homodimeric domain of signal transducing histidine kinase"/>
    <property type="match status" value="1"/>
</dbReference>
<accession>A0ABX2V7G1</accession>
<evidence type="ECO:0000259" key="10">
    <source>
        <dbReference type="PROSITE" id="PS50112"/>
    </source>
</evidence>
<dbReference type="PANTHER" id="PTHR43711:SF30">
    <property type="entry name" value="HISTIDINE KINASE"/>
    <property type="match status" value="1"/>
</dbReference>
<dbReference type="Gene3D" id="3.30.565.10">
    <property type="entry name" value="Histidine kinase-like ATPase, C-terminal domain"/>
    <property type="match status" value="1"/>
</dbReference>
<gene>
    <name evidence="12" type="ORF">A3783_11140</name>
</gene>
<keyword evidence="3" id="KW-0597">Phosphoprotein</keyword>
<feature type="domain" description="Histidine kinase" evidence="9">
    <location>
        <begin position="492"/>
        <end position="707"/>
    </location>
</feature>
<evidence type="ECO:0000256" key="1">
    <source>
        <dbReference type="ARBA" id="ARBA00000085"/>
    </source>
</evidence>
<dbReference type="Pfam" id="PF02518">
    <property type="entry name" value="HATPase_c"/>
    <property type="match status" value="1"/>
</dbReference>
<keyword evidence="7" id="KW-0067">ATP-binding</keyword>
<feature type="domain" description="PAS" evidence="10">
    <location>
        <begin position="95"/>
        <end position="133"/>
    </location>
</feature>
<dbReference type="InterPro" id="IPR000014">
    <property type="entry name" value="PAS"/>
</dbReference>
<name>A0ABX2V7G1_9BACL</name>
<dbReference type="SUPFAM" id="SSF55785">
    <property type="entry name" value="PYP-like sensor domain (PAS domain)"/>
    <property type="match status" value="3"/>
</dbReference>
<dbReference type="InterPro" id="IPR005467">
    <property type="entry name" value="His_kinase_dom"/>
</dbReference>
<evidence type="ECO:0000256" key="3">
    <source>
        <dbReference type="ARBA" id="ARBA00022553"/>
    </source>
</evidence>
<keyword evidence="13" id="KW-1185">Reference proteome</keyword>
<evidence type="ECO:0000259" key="9">
    <source>
        <dbReference type="PROSITE" id="PS50109"/>
    </source>
</evidence>
<comment type="catalytic activity">
    <reaction evidence="1">
        <text>ATP + protein L-histidine = ADP + protein N-phospho-L-histidine.</text>
        <dbReference type="EC" id="2.7.13.3"/>
    </reaction>
</comment>
<evidence type="ECO:0000259" key="11">
    <source>
        <dbReference type="PROSITE" id="PS50113"/>
    </source>
</evidence>
<dbReference type="InterPro" id="IPR003661">
    <property type="entry name" value="HisK_dim/P_dom"/>
</dbReference>
<sequence>MAEHSSPSSSRVIHATLRALEEPVVLVDRLGMIDFANPAFHKQFLTASADVSLTSFFSIEETLFPLSRQVRIVSPPYALTFSPVEQTDFYLVTIKSLDLRQLLNSTIDAALLVTDSDFFITSMNETASTLFGFDLTYPLDHVTPIALHDADEFQLRKQHLEQLNLKNLADEDILLLHGRDTENEWTYHRKDGSRFQGRLYMTRLESGGFFLFITDISSQKQVETHLAKSERRFRLIAESVLEAVIFHDQGVILDANRAAEIIFRTKLELMKGHQILDFIHPEFQESVMRRIAAHYEEPYEVIGQRADGTSVEIEVFPREITYDKTRMRVAVVRDISERKKIEKMLEREKNAIMRQRDITQSILQASNEGFLLTEEDGSFIYMNVKARKLLDVPGIAPSKIQERISMIPNLDLATRYAMLQQVEELLAGKHSEISFRFMLQQPDESSNHYFEFYATSIKKERSRFSRHGFLFVFRDRTEEQKMDQVKDELVSTVSHELRTPLASILGFMELLRYRQPTQEKTTRYIQIVHEEAKRLTTLLDDFLDIQRMEGGKQDYVFKAFSLRQLLLETIETFGEHAETHTIQVQLEDDPVMIFADENKIKQVIINLLSNAIKYSPSCDHIDVHLKKTADQASLTVIDYGLGIPQNAFDKLFTKFYRVDNSAIRKIGGTGLGLAICKEIIESHGGAISVESELNQGSTFTIVLDLDPRKEFEKL</sequence>
<dbReference type="CDD" id="cd00082">
    <property type="entry name" value="HisKA"/>
    <property type="match status" value="1"/>
</dbReference>
<dbReference type="SMART" id="SM00387">
    <property type="entry name" value="HATPase_c"/>
    <property type="match status" value="1"/>
</dbReference>
<dbReference type="PROSITE" id="PS50112">
    <property type="entry name" value="PAS"/>
    <property type="match status" value="1"/>
</dbReference>
<dbReference type="InterPro" id="IPR035965">
    <property type="entry name" value="PAS-like_dom_sf"/>
</dbReference>
<dbReference type="Gene3D" id="1.10.287.130">
    <property type="match status" value="1"/>
</dbReference>
<keyword evidence="6 12" id="KW-0418">Kinase</keyword>
<dbReference type="SMART" id="SM00091">
    <property type="entry name" value="PAS"/>
    <property type="match status" value="4"/>
</dbReference>
<dbReference type="InterPro" id="IPR036097">
    <property type="entry name" value="HisK_dim/P_sf"/>
</dbReference>
<dbReference type="Pfam" id="PF13426">
    <property type="entry name" value="PAS_9"/>
    <property type="match status" value="2"/>
</dbReference>